<reference evidence="7 8" key="1">
    <citation type="submission" date="2023-07" db="EMBL/GenBank/DDBJ databases">
        <title>Paenibacillus sp. JX-17 nov. isolated from soil.</title>
        <authorList>
            <person name="Wan Y."/>
            <person name="Liu B."/>
        </authorList>
    </citation>
    <scope>NUCLEOTIDE SEQUENCE [LARGE SCALE GENOMIC DNA]</scope>
    <source>
        <strain evidence="7 8">JX-17</strain>
    </source>
</reference>
<comment type="caution">
    <text evidence="7">The sequence shown here is derived from an EMBL/GenBank/DDBJ whole genome shotgun (WGS) entry which is preliminary data.</text>
</comment>
<dbReference type="RefSeq" id="WP_305022778.1">
    <property type="nucleotide sequence ID" value="NZ_JAUQTB010000002.1"/>
</dbReference>
<dbReference type="Gene3D" id="3.40.605.10">
    <property type="entry name" value="Aldehyde Dehydrogenase, Chain A, domain 1"/>
    <property type="match status" value="1"/>
</dbReference>
<dbReference type="InterPro" id="IPR016162">
    <property type="entry name" value="Ald_DH_N"/>
</dbReference>
<dbReference type="InterPro" id="IPR029510">
    <property type="entry name" value="Ald_DH_CS_GLU"/>
</dbReference>
<name>A0ABT9CAK3_9BACL</name>
<feature type="active site" evidence="4">
    <location>
        <position position="257"/>
    </location>
</feature>
<dbReference type="Proteomes" id="UP001240171">
    <property type="component" value="Unassembled WGS sequence"/>
</dbReference>
<evidence type="ECO:0000259" key="6">
    <source>
        <dbReference type="Pfam" id="PF00171"/>
    </source>
</evidence>
<dbReference type="EMBL" id="JAUQTB010000002">
    <property type="protein sequence ID" value="MDO7905573.1"/>
    <property type="molecule type" value="Genomic_DNA"/>
</dbReference>
<dbReference type="InterPro" id="IPR016163">
    <property type="entry name" value="Ald_DH_C"/>
</dbReference>
<dbReference type="InterPro" id="IPR016160">
    <property type="entry name" value="Ald_DH_CS_CYS"/>
</dbReference>
<dbReference type="InterPro" id="IPR015590">
    <property type="entry name" value="Aldehyde_DH_dom"/>
</dbReference>
<evidence type="ECO:0000256" key="2">
    <source>
        <dbReference type="ARBA" id="ARBA00023002"/>
    </source>
</evidence>
<keyword evidence="2 5" id="KW-0560">Oxidoreductase</keyword>
<dbReference type="PANTHER" id="PTHR42986:SF1">
    <property type="entry name" value="BENZALDEHYDE DEHYDROGENASE YFMT"/>
    <property type="match status" value="1"/>
</dbReference>
<dbReference type="SUPFAM" id="SSF53720">
    <property type="entry name" value="ALDH-like"/>
    <property type="match status" value="1"/>
</dbReference>
<dbReference type="InterPro" id="IPR016161">
    <property type="entry name" value="Ald_DH/histidinol_DH"/>
</dbReference>
<sequence length="492" mass="53391">MSLMNKSTKEWNKQYIAGQWVEGSGEKQLDNLNPFTGDVIGSWTSSSKDDIDRAYRSALEKGHEWAALPPGERSKVLRQVTVVMDQRKDEIIELLIQESGSTRVKAELEWKSARRVAEESASFPYRMKGEILPSDIPGKENRIIREAKGVIGVIGPWNFPLHLCMRSVAPALALGNGVVIKPASDTPITAGWLIADLFEEAGLPAGVLNVVAGSGSEIGDDFVSHPIPKVISFTGSTEVGQGIGRLAGEHLKESALELGGNNVMVVLDDAEADRAAAAAVFGKFLHQGQICMALNRIVVDESIYDAFLEAFLGYVKKLQAGDPADPKTLVGPLIHKREVDRLLGEVESAKKQGARVAAGGTAKGSVLEPTVLVDVKPDFDIVQKELFGPVAVIIKASGEEEALRIANDTKYGLSGSVFTTDLERGYRVARRIETGMIHVNDQSVNDEAHVMFGGEKASGLGRFGGDWAIDKFSRMRWISIQNPYRDYPLVNG</sequence>
<proteinExistence type="inferred from homology"/>
<feature type="domain" description="Aldehyde dehydrogenase" evidence="6">
    <location>
        <begin position="20"/>
        <end position="478"/>
    </location>
</feature>
<evidence type="ECO:0000313" key="7">
    <source>
        <dbReference type="EMBL" id="MDO7905573.1"/>
    </source>
</evidence>
<organism evidence="7 8">
    <name type="scientific">Paenibacillus lacisoli</name>
    <dbReference type="NCBI Taxonomy" id="3064525"/>
    <lineage>
        <taxon>Bacteria</taxon>
        <taxon>Bacillati</taxon>
        <taxon>Bacillota</taxon>
        <taxon>Bacilli</taxon>
        <taxon>Bacillales</taxon>
        <taxon>Paenibacillaceae</taxon>
        <taxon>Paenibacillus</taxon>
    </lineage>
</organism>
<evidence type="ECO:0000256" key="4">
    <source>
        <dbReference type="PROSITE-ProRule" id="PRU10007"/>
    </source>
</evidence>
<keyword evidence="3" id="KW-0520">NAD</keyword>
<evidence type="ECO:0000256" key="5">
    <source>
        <dbReference type="RuleBase" id="RU003345"/>
    </source>
</evidence>
<gene>
    <name evidence="7" type="ORF">Q5741_04005</name>
</gene>
<protein>
    <submittedName>
        <fullName evidence="7">Aldehyde dehydrogenase family protein</fullName>
    </submittedName>
</protein>
<accession>A0ABT9CAK3</accession>
<evidence type="ECO:0000256" key="1">
    <source>
        <dbReference type="ARBA" id="ARBA00009986"/>
    </source>
</evidence>
<keyword evidence="8" id="KW-1185">Reference proteome</keyword>
<dbReference type="PANTHER" id="PTHR42986">
    <property type="entry name" value="BENZALDEHYDE DEHYDROGENASE YFMT"/>
    <property type="match status" value="1"/>
</dbReference>
<evidence type="ECO:0000313" key="8">
    <source>
        <dbReference type="Proteomes" id="UP001240171"/>
    </source>
</evidence>
<dbReference type="Pfam" id="PF00171">
    <property type="entry name" value="Aldedh"/>
    <property type="match status" value="1"/>
</dbReference>
<dbReference type="PROSITE" id="PS00070">
    <property type="entry name" value="ALDEHYDE_DEHYDR_CYS"/>
    <property type="match status" value="1"/>
</dbReference>
<comment type="similarity">
    <text evidence="1 5">Belongs to the aldehyde dehydrogenase family.</text>
</comment>
<dbReference type="Gene3D" id="3.40.309.10">
    <property type="entry name" value="Aldehyde Dehydrogenase, Chain A, domain 2"/>
    <property type="match status" value="1"/>
</dbReference>
<dbReference type="PROSITE" id="PS00687">
    <property type="entry name" value="ALDEHYDE_DEHYDR_GLU"/>
    <property type="match status" value="1"/>
</dbReference>
<evidence type="ECO:0000256" key="3">
    <source>
        <dbReference type="ARBA" id="ARBA00023027"/>
    </source>
</evidence>